<sequence>MRKKLTALVLSALPLAAVADVSLYGEIKAGVEGRNIQAQLTEQPQVTNGVQGNQVKVTKAKSRIRTKISDFGSFIGFKGSEDLGEGLKAVWQLEQDVSVAGGGASQWGNRESFIGLAGEFGTLRAGRVANQFDDASQAINPWDSNNDVASQLGIFKRHDDMPVSVRYDSPEFSGFSGSVQFVPAQNSKSAYKPAYYTKDTNNNLTHTKDTNNNLTLVPAVVGKPGSDVYYAGLNYKNGGFAGNYAFKYARHANVGRNAFELFLIGSATSDEAKGTDPLKNHQVHRLTGGYEEGGLNLALAAQLDLSENGDKAKTKNSTTEIAATASYRFGNAVPRISYAHGFDLIERGKKGENTSYDQIIAGVDYDFSKRTSAIVSGAWLKRNTGIGNYTQINAASVGLRHKF</sequence>
<feature type="signal peptide" evidence="13">
    <location>
        <begin position="1"/>
        <end position="19"/>
    </location>
</feature>
<evidence type="ECO:0000313" key="14">
    <source>
        <dbReference type="EMBL" id="AAD32220.1"/>
    </source>
</evidence>
<proteinExistence type="inferred from homology"/>
<dbReference type="GO" id="GO:0009279">
    <property type="term" value="C:cell outer membrane"/>
    <property type="evidence" value="ECO:0007669"/>
    <property type="project" value="UniProtKB-SubCell"/>
</dbReference>
<dbReference type="GO" id="GO:0046930">
    <property type="term" value="C:pore complex"/>
    <property type="evidence" value="ECO:0007669"/>
    <property type="project" value="UniProtKB-KW"/>
</dbReference>
<dbReference type="Gene3D" id="2.40.160.10">
    <property type="entry name" value="Porin"/>
    <property type="match status" value="1"/>
</dbReference>
<evidence type="ECO:0000256" key="8">
    <source>
        <dbReference type="ARBA" id="ARBA00023065"/>
    </source>
</evidence>
<evidence type="ECO:0000256" key="9">
    <source>
        <dbReference type="ARBA" id="ARBA00023114"/>
    </source>
</evidence>
<evidence type="ECO:0000256" key="1">
    <source>
        <dbReference type="ARBA" id="ARBA00004571"/>
    </source>
</evidence>
<comment type="similarity">
    <text evidence="2 12">Belongs to the Gram-negative porin family.</text>
</comment>
<dbReference type="CDD" id="cd00342">
    <property type="entry name" value="gram_neg_porins"/>
    <property type="match status" value="1"/>
</dbReference>
<dbReference type="PROSITE" id="PS00576">
    <property type="entry name" value="GRAM_NEG_PORIN"/>
    <property type="match status" value="1"/>
</dbReference>
<keyword evidence="9 12" id="KW-0626">Porin</keyword>
<dbReference type="Pfam" id="PF00267">
    <property type="entry name" value="Porin_1"/>
    <property type="match status" value="1"/>
</dbReference>
<comment type="subcellular location">
    <subcellularLocation>
        <location evidence="1 12">Cell outer membrane</location>
        <topology evidence="1 12">Multi-pass membrane protein</topology>
    </subcellularLocation>
</comment>
<dbReference type="GO" id="GO:0015288">
    <property type="term" value="F:porin activity"/>
    <property type="evidence" value="ECO:0007669"/>
    <property type="project" value="UniProtKB-KW"/>
</dbReference>
<keyword evidence="7 13" id="KW-0732">Signal</keyword>
<keyword evidence="5" id="KW-1134">Transmembrane beta strand</keyword>
<dbReference type="PRINTS" id="PR00184">
    <property type="entry name" value="NEISSPPORIN"/>
</dbReference>
<evidence type="ECO:0000256" key="3">
    <source>
        <dbReference type="ARBA" id="ARBA00011233"/>
    </source>
</evidence>
<evidence type="ECO:0000256" key="13">
    <source>
        <dbReference type="SAM" id="SignalP"/>
    </source>
</evidence>
<accession>Q9X6S3</accession>
<comment type="subunit">
    <text evidence="3 12">Homotrimer.</text>
</comment>
<keyword evidence="6 12" id="KW-0812">Transmembrane</keyword>
<keyword evidence="10 12" id="KW-0472">Membrane</keyword>
<organism evidence="14">
    <name type="scientific">Neisseria meningitidis</name>
    <dbReference type="NCBI Taxonomy" id="487"/>
    <lineage>
        <taxon>Bacteria</taxon>
        <taxon>Pseudomonadati</taxon>
        <taxon>Pseudomonadota</taxon>
        <taxon>Betaproteobacteria</taxon>
        <taxon>Neisseriales</taxon>
        <taxon>Neisseriaceae</taxon>
        <taxon>Neisseria</taxon>
    </lineage>
</organism>
<dbReference type="InterPro" id="IPR050298">
    <property type="entry name" value="Gram-neg_bact_OMP"/>
</dbReference>
<evidence type="ECO:0000256" key="2">
    <source>
        <dbReference type="ARBA" id="ARBA00007539"/>
    </source>
</evidence>
<evidence type="ECO:0000256" key="10">
    <source>
        <dbReference type="ARBA" id="ARBA00023136"/>
    </source>
</evidence>
<dbReference type="InterPro" id="IPR002299">
    <property type="entry name" value="Porin_Neis"/>
</dbReference>
<evidence type="ECO:0000256" key="12">
    <source>
        <dbReference type="RuleBase" id="RU000469"/>
    </source>
</evidence>
<evidence type="ECO:0000256" key="7">
    <source>
        <dbReference type="ARBA" id="ARBA00022729"/>
    </source>
</evidence>
<feature type="chain" id="PRO_5004338604" evidence="13">
    <location>
        <begin position="20"/>
        <end position="403"/>
    </location>
</feature>
<dbReference type="PANTHER" id="PTHR34501:SF9">
    <property type="entry name" value="MAJOR OUTER MEMBRANE PROTEIN P.IA"/>
    <property type="match status" value="1"/>
</dbReference>
<dbReference type="GO" id="GO:0034220">
    <property type="term" value="P:monoatomic ion transmembrane transport"/>
    <property type="evidence" value="ECO:0007669"/>
    <property type="project" value="InterPro"/>
</dbReference>
<keyword evidence="11 12" id="KW-0998">Cell outer membrane</keyword>
<protein>
    <submittedName>
        <fullName evidence="14">Porin</fullName>
    </submittedName>
</protein>
<dbReference type="PANTHER" id="PTHR34501">
    <property type="entry name" value="PROTEIN YDDL-RELATED"/>
    <property type="match status" value="1"/>
</dbReference>
<evidence type="ECO:0000256" key="6">
    <source>
        <dbReference type="ARBA" id="ARBA00022692"/>
    </source>
</evidence>
<reference evidence="14" key="1">
    <citation type="journal article" date="2000" name="J. Infect. Dis.">
        <title>Diversity and prevalence of PorA types in Neisseria meningitidis serogroup B in the United States, 1992-1998.</title>
        <authorList>
            <person name="Sacchi C.T."/>
            <person name="Whitney A.M."/>
            <person name="Popovic T."/>
            <person name="Beall D.S."/>
            <person name="Reeves M.W."/>
            <person name="Plikaytis B.D."/>
            <person name="Rosenstein N.E."/>
            <person name="Perkins B.A."/>
            <person name="Tondella M.L."/>
            <person name="Mayer L.W."/>
        </authorList>
    </citation>
    <scope>NUCLEOTIDE SEQUENCE</scope>
    <source>
        <strain evidence="14">M4560</strain>
    </source>
</reference>
<name>Q9X6S3_NEIME</name>
<evidence type="ECO:0000256" key="5">
    <source>
        <dbReference type="ARBA" id="ARBA00022452"/>
    </source>
</evidence>
<dbReference type="PRINTS" id="PR00182">
    <property type="entry name" value="ECOLNEIPORIN"/>
</dbReference>
<dbReference type="InterPro" id="IPR023614">
    <property type="entry name" value="Porin_dom_sf"/>
</dbReference>
<evidence type="ECO:0000256" key="4">
    <source>
        <dbReference type="ARBA" id="ARBA00022448"/>
    </source>
</evidence>
<dbReference type="EMBL" id="AF144478">
    <property type="protein sequence ID" value="AAD32220.1"/>
    <property type="molecule type" value="Genomic_DNA"/>
</dbReference>
<dbReference type="InterPro" id="IPR001702">
    <property type="entry name" value="Porin_Gram-ve"/>
</dbReference>
<evidence type="ECO:0000256" key="11">
    <source>
        <dbReference type="ARBA" id="ARBA00023237"/>
    </source>
</evidence>
<dbReference type="SUPFAM" id="SSF56935">
    <property type="entry name" value="Porins"/>
    <property type="match status" value="1"/>
</dbReference>
<dbReference type="AlphaFoldDB" id="Q9X6S3"/>
<dbReference type="InterPro" id="IPR013793">
    <property type="entry name" value="Porin_Gram-ve_CS"/>
</dbReference>
<gene>
    <name evidence="14" type="primary">porA</name>
</gene>
<keyword evidence="8 12" id="KW-0406">Ion transport</keyword>
<keyword evidence="4 12" id="KW-0813">Transport</keyword>
<dbReference type="InterPro" id="IPR033900">
    <property type="entry name" value="Gram_neg_porin_domain"/>
</dbReference>